<evidence type="ECO:0000256" key="4">
    <source>
        <dbReference type="ARBA" id="ARBA00023186"/>
    </source>
</evidence>
<dbReference type="SUPFAM" id="SSF52540">
    <property type="entry name" value="P-loop containing nucleoside triphosphate hydrolases"/>
    <property type="match status" value="2"/>
</dbReference>
<accession>A0A9D2GSA9</accession>
<dbReference type="InterPro" id="IPR041546">
    <property type="entry name" value="ClpA/ClpB_AAA_lid"/>
</dbReference>
<dbReference type="PRINTS" id="PR00300">
    <property type="entry name" value="CLPPROTEASEA"/>
</dbReference>
<dbReference type="Pfam" id="PF10431">
    <property type="entry name" value="ClpB_D2-small"/>
    <property type="match status" value="1"/>
</dbReference>
<dbReference type="GO" id="GO:0034605">
    <property type="term" value="P:cellular response to heat"/>
    <property type="evidence" value="ECO:0007669"/>
    <property type="project" value="TreeGrafter"/>
</dbReference>
<evidence type="ECO:0000313" key="7">
    <source>
        <dbReference type="EMBL" id="HIZ89068.1"/>
    </source>
</evidence>
<dbReference type="PROSITE" id="PS51903">
    <property type="entry name" value="CLP_R"/>
    <property type="match status" value="1"/>
</dbReference>
<dbReference type="Gene3D" id="4.10.860.10">
    <property type="entry name" value="UVR domain"/>
    <property type="match status" value="1"/>
</dbReference>
<dbReference type="InterPro" id="IPR019489">
    <property type="entry name" value="Clp_ATPase_C"/>
</dbReference>
<reference evidence="7" key="1">
    <citation type="journal article" date="2021" name="PeerJ">
        <title>Extensive microbial diversity within the chicken gut microbiome revealed by metagenomics and culture.</title>
        <authorList>
            <person name="Gilroy R."/>
            <person name="Ravi A."/>
            <person name="Getino M."/>
            <person name="Pursley I."/>
            <person name="Horton D.L."/>
            <person name="Alikhan N.F."/>
            <person name="Baker D."/>
            <person name="Gharbi K."/>
            <person name="Hall N."/>
            <person name="Watson M."/>
            <person name="Adriaenssens E.M."/>
            <person name="Foster-Nyarko E."/>
            <person name="Jarju S."/>
            <person name="Secka A."/>
            <person name="Antonio M."/>
            <person name="Oren A."/>
            <person name="Chaudhuri R.R."/>
            <person name="La Ragione R."/>
            <person name="Hildebrand F."/>
            <person name="Pallen M.J."/>
        </authorList>
    </citation>
    <scope>NUCLEOTIDE SEQUENCE</scope>
    <source>
        <strain evidence="7">ChiW4-1371</strain>
    </source>
</reference>
<dbReference type="Gene3D" id="3.40.50.300">
    <property type="entry name" value="P-loop containing nucleotide triphosphate hydrolases"/>
    <property type="match status" value="2"/>
</dbReference>
<dbReference type="AlphaFoldDB" id="A0A9D2GSA9"/>
<dbReference type="GO" id="GO:0006508">
    <property type="term" value="P:proteolysis"/>
    <property type="evidence" value="ECO:0007669"/>
    <property type="project" value="UniProtKB-KW"/>
</dbReference>
<sequence>ENLSNRAMQVLAHAKEEADKLAQPVIDTEHILLGLFMEKTGIAATIFMKRNINISSIIMKIRRSSDMSDIFVLKGNLNYSPLVTKVLEYAAEEAKSFGKEIVDTEHILLGLVRETEGKASAILSRIGFDVESLRRDIKTYYKKGTSDKENSETPVLDEFGRDLTALAREGKLDPVVGRKDEIIRLLQILGRRQKNNAVLIGEPGIGKTAIVEGLALRMLDDDIPEFLREKRIVSLEMGALVAGTKYRGQFEERMKKLLKEIETVKNVVLFIDEIHTLVGAGAAEGSIDAASMLKPALARGGVQCIGATTLAEYRKHFEKDGALVRRFQTIIVQPPTDKQTVAILKGIKKYYEEYHKVIIPDEVAEEVVSLTDRYITDKFQPDKSIDVIDEACSKRKINKNMLPKNLERLKHKINSASAERDKYIPEKEYDKIEQFTKEINKLDALYKAKMSSWSKDINETYQSLTSDDVAEVVSIMTGIPAKKLQSDDKARVAQVASEIKKYVIGQDEAVDSVAKSIKRSFAGIGNPERPLGSFIFLGPTGVGKTEVAKRLAEIVFGSRDALIRIDMSEYMEKFNVSRLVGAPPGYVGYEEGGKLTEQVRRRPYCVVLFDEVEKAHPDVMNILLQILDEGFVTDSLGHKVNFKNTIIILTSNIGTKEGTGDKSLGFGGIKNSNALDHTRFKSAAEKELKMRFAPEFLNRLDNIIYFKPLGLEELKVIFDIQLAEINKRLASSGRKITISDDVKEYLLTNDYPYMYGARPVKRILQNHIEDKLADILINETSPKRKVFKAVVKDNEVLIK</sequence>
<name>A0A9D2GSA9_9BACT</name>
<dbReference type="FunFam" id="3.40.50.300:FF:000025">
    <property type="entry name" value="ATP-dependent Clp protease subunit"/>
    <property type="match status" value="1"/>
</dbReference>
<dbReference type="Gene3D" id="1.10.8.60">
    <property type="match status" value="2"/>
</dbReference>
<dbReference type="GO" id="GO:0005737">
    <property type="term" value="C:cytoplasm"/>
    <property type="evidence" value="ECO:0007669"/>
    <property type="project" value="TreeGrafter"/>
</dbReference>
<dbReference type="InterPro" id="IPR050130">
    <property type="entry name" value="ClpA_ClpB"/>
</dbReference>
<keyword evidence="3 7" id="KW-0067">ATP-binding</keyword>
<reference evidence="7" key="2">
    <citation type="submission" date="2021-04" db="EMBL/GenBank/DDBJ databases">
        <authorList>
            <person name="Gilroy R."/>
        </authorList>
    </citation>
    <scope>NUCLEOTIDE SEQUENCE</scope>
    <source>
        <strain evidence="7">ChiW4-1371</strain>
    </source>
</reference>
<dbReference type="FunFam" id="3.40.50.300:FF:000010">
    <property type="entry name" value="Chaperone clpB 1, putative"/>
    <property type="match status" value="1"/>
</dbReference>
<organism evidence="7 8">
    <name type="scientific">Candidatus Mucispirillum faecigallinarum</name>
    <dbReference type="NCBI Taxonomy" id="2838699"/>
    <lineage>
        <taxon>Bacteria</taxon>
        <taxon>Pseudomonadati</taxon>
        <taxon>Deferribacterota</taxon>
        <taxon>Deferribacteres</taxon>
        <taxon>Deferribacterales</taxon>
        <taxon>Mucispirillaceae</taxon>
        <taxon>Mucispirillum</taxon>
    </lineage>
</organism>
<evidence type="ECO:0000256" key="1">
    <source>
        <dbReference type="ARBA" id="ARBA00022737"/>
    </source>
</evidence>
<dbReference type="SUPFAM" id="SSF81923">
    <property type="entry name" value="Double Clp-N motif"/>
    <property type="match status" value="1"/>
</dbReference>
<dbReference type="SMART" id="SM01086">
    <property type="entry name" value="ClpB_D2-small"/>
    <property type="match status" value="1"/>
</dbReference>
<proteinExistence type="predicted"/>
<evidence type="ECO:0000256" key="5">
    <source>
        <dbReference type="PROSITE-ProRule" id="PRU01251"/>
    </source>
</evidence>
<evidence type="ECO:0000256" key="2">
    <source>
        <dbReference type="ARBA" id="ARBA00022741"/>
    </source>
</evidence>
<dbReference type="GO" id="GO:0008233">
    <property type="term" value="F:peptidase activity"/>
    <property type="evidence" value="ECO:0007669"/>
    <property type="project" value="UniProtKB-KW"/>
</dbReference>
<feature type="domain" description="Clp R" evidence="6">
    <location>
        <begin position="1"/>
        <end position="144"/>
    </location>
</feature>
<dbReference type="CDD" id="cd00009">
    <property type="entry name" value="AAA"/>
    <property type="match status" value="1"/>
</dbReference>
<evidence type="ECO:0000313" key="8">
    <source>
        <dbReference type="Proteomes" id="UP000824176"/>
    </source>
</evidence>
<dbReference type="InterPro" id="IPR027417">
    <property type="entry name" value="P-loop_NTPase"/>
</dbReference>
<dbReference type="CDD" id="cd19499">
    <property type="entry name" value="RecA-like_ClpB_Hsp104-like"/>
    <property type="match status" value="1"/>
</dbReference>
<dbReference type="Gene3D" id="1.10.1780.10">
    <property type="entry name" value="Clp, N-terminal domain"/>
    <property type="match status" value="1"/>
</dbReference>
<evidence type="ECO:0000259" key="6">
    <source>
        <dbReference type="PROSITE" id="PS51903"/>
    </source>
</evidence>
<comment type="caution">
    <text evidence="7">The sequence shown here is derived from an EMBL/GenBank/DDBJ whole genome shotgun (WGS) entry which is preliminary data.</text>
</comment>
<dbReference type="InterPro" id="IPR018368">
    <property type="entry name" value="ClpA/B_CS1"/>
</dbReference>
<evidence type="ECO:0000256" key="3">
    <source>
        <dbReference type="ARBA" id="ARBA00022840"/>
    </source>
</evidence>
<dbReference type="PROSITE" id="PS00870">
    <property type="entry name" value="CLPAB_1"/>
    <property type="match status" value="1"/>
</dbReference>
<keyword evidence="4" id="KW-0143">Chaperone</keyword>
<dbReference type="Pfam" id="PF07724">
    <property type="entry name" value="AAA_2"/>
    <property type="match status" value="1"/>
</dbReference>
<protein>
    <submittedName>
        <fullName evidence="7">ATP-dependent Clp protease ATP-binding subunit</fullName>
    </submittedName>
</protein>
<dbReference type="Pfam" id="PF00004">
    <property type="entry name" value="AAA"/>
    <property type="match status" value="1"/>
</dbReference>
<dbReference type="InterPro" id="IPR001270">
    <property type="entry name" value="ClpA/B"/>
</dbReference>
<dbReference type="InterPro" id="IPR003959">
    <property type="entry name" value="ATPase_AAA_core"/>
</dbReference>
<dbReference type="PANTHER" id="PTHR11638">
    <property type="entry name" value="ATP-DEPENDENT CLP PROTEASE"/>
    <property type="match status" value="1"/>
</dbReference>
<dbReference type="EMBL" id="DXAQ01000061">
    <property type="protein sequence ID" value="HIZ89068.1"/>
    <property type="molecule type" value="Genomic_DNA"/>
</dbReference>
<keyword evidence="7" id="KW-0645">Protease</keyword>
<dbReference type="InterPro" id="IPR036628">
    <property type="entry name" value="Clp_N_dom_sf"/>
</dbReference>
<keyword evidence="7" id="KW-0378">Hydrolase</keyword>
<keyword evidence="1 5" id="KW-0677">Repeat</keyword>
<dbReference type="Proteomes" id="UP000824176">
    <property type="component" value="Unassembled WGS sequence"/>
</dbReference>
<feature type="non-terminal residue" evidence="7">
    <location>
        <position position="1"/>
    </location>
</feature>
<keyword evidence="2" id="KW-0547">Nucleotide-binding</keyword>
<dbReference type="Pfam" id="PF17871">
    <property type="entry name" value="AAA_lid_9"/>
    <property type="match status" value="1"/>
</dbReference>
<gene>
    <name evidence="7" type="ORF">H9804_03915</name>
</gene>
<dbReference type="Pfam" id="PF02861">
    <property type="entry name" value="Clp_N"/>
    <property type="match status" value="1"/>
</dbReference>
<dbReference type="InterPro" id="IPR003593">
    <property type="entry name" value="AAA+_ATPase"/>
</dbReference>
<dbReference type="GO" id="GO:0016887">
    <property type="term" value="F:ATP hydrolysis activity"/>
    <property type="evidence" value="ECO:0007669"/>
    <property type="project" value="InterPro"/>
</dbReference>
<dbReference type="SMART" id="SM00382">
    <property type="entry name" value="AAA"/>
    <property type="match status" value="2"/>
</dbReference>
<dbReference type="GO" id="GO:0005524">
    <property type="term" value="F:ATP binding"/>
    <property type="evidence" value="ECO:0007669"/>
    <property type="project" value="UniProtKB-KW"/>
</dbReference>
<dbReference type="InterPro" id="IPR004176">
    <property type="entry name" value="Clp_R_N"/>
</dbReference>
<dbReference type="PANTHER" id="PTHR11638:SF18">
    <property type="entry name" value="HEAT SHOCK PROTEIN 104"/>
    <property type="match status" value="1"/>
</dbReference>